<dbReference type="RefSeq" id="WP_015497063.1">
    <property type="nucleotide sequence ID" value="NC_020908.1"/>
</dbReference>
<dbReference type="InterPro" id="IPR027417">
    <property type="entry name" value="P-loop_NTPase"/>
</dbReference>
<dbReference type="Pfam" id="PF13173">
    <property type="entry name" value="AAA_14"/>
    <property type="match status" value="1"/>
</dbReference>
<keyword evidence="4" id="KW-1185">Reference proteome</keyword>
<dbReference type="Pfam" id="PF13635">
    <property type="entry name" value="DUF4143"/>
    <property type="match status" value="1"/>
</dbReference>
<proteinExistence type="predicted"/>
<dbReference type="SUPFAM" id="SSF52540">
    <property type="entry name" value="P-loop containing nucleoside triphosphate hydrolases"/>
    <property type="match status" value="1"/>
</dbReference>
<reference evidence="3 4" key="1">
    <citation type="journal article" date="2013" name="PLoS ONE">
        <title>Poles Apart: Arctic and Antarctic Octadecabacter strains Share High Genome Plasticity and a New Type of Xanthorhodopsin.</title>
        <authorList>
            <person name="Vollmers J."/>
            <person name="Voget S."/>
            <person name="Dietrich S."/>
            <person name="Gollnow K."/>
            <person name="Smits M."/>
            <person name="Meyer K."/>
            <person name="Brinkhoff T."/>
            <person name="Simon M."/>
            <person name="Daniel R."/>
        </authorList>
    </citation>
    <scope>NUCLEOTIDE SEQUENCE [LARGE SCALE GENOMIC DNA]</scope>
    <source>
        <strain evidence="3 4">238</strain>
    </source>
</reference>
<feature type="domain" description="AAA" evidence="1">
    <location>
        <begin position="24"/>
        <end position="144"/>
    </location>
</feature>
<dbReference type="eggNOG" id="COG1373">
    <property type="taxonomic scope" value="Bacteria"/>
</dbReference>
<evidence type="ECO:0000313" key="3">
    <source>
        <dbReference type="EMBL" id="AGI74095.1"/>
    </source>
</evidence>
<dbReference type="Proteomes" id="UP000004688">
    <property type="component" value="Chromosome"/>
</dbReference>
<dbReference type="AlphaFoldDB" id="M9RW62"/>
<dbReference type="OrthoDB" id="9771844at2"/>
<evidence type="ECO:0008006" key="5">
    <source>
        <dbReference type="Google" id="ProtNLM"/>
    </source>
</evidence>
<dbReference type="InterPro" id="IPR041682">
    <property type="entry name" value="AAA_14"/>
</dbReference>
<dbReference type="InterPro" id="IPR025420">
    <property type="entry name" value="DUF4143"/>
</dbReference>
<evidence type="ECO:0000313" key="4">
    <source>
        <dbReference type="Proteomes" id="UP000004688"/>
    </source>
</evidence>
<dbReference type="KEGG" id="oar:OA238_c41790"/>
<protein>
    <recommendedName>
        <fullName evidence="5">ATPase</fullName>
    </recommendedName>
</protein>
<dbReference type="HOGENOM" id="CLU_041527_3_0_5"/>
<name>M9RW62_9RHOB</name>
<dbReference type="EMBL" id="CP003742">
    <property type="protein sequence ID" value="AGI74095.1"/>
    <property type="molecule type" value="Genomic_DNA"/>
</dbReference>
<dbReference type="STRING" id="391616.OA238_c41790"/>
<sequence>MSDTEDYLPRHLIPELEDAIASARVVNLIGPRQVGKTTLVRDLFGNGRFITLDDAAVLAAIEADPEGQLTSLMENLHHAPLIIDEAQRSKKLALAIKRVVDTDRRKGQFVLTGSSNVFATTDVADSLAGRMRTLKLWPLTAAEVKRAPVSRLMDWAMQKNPRLGQVADPEPVSRSDYIDLILEGGFPETRTLPLRSRQRQYRDYIDAVVERDVADITPVRKPDALRILIDQMAVRSAQEINASELAKLTKLTKLQRVTVEQYLDILIRLSMLTKLGAWTSGEGKRKIKNPKYHFADSGIACALRGFTEDTFTIDNNPQALGGLLESFVLNEIQRAVPMQDADYRLYHWRSADQREIDILVDGGSHLVCVEVKASASVSGDDFKHLKWFSKDGPGRSRTCTGIVFYLGQEKLTFGDRNFALPVSALWSDIDA</sequence>
<evidence type="ECO:0000259" key="2">
    <source>
        <dbReference type="Pfam" id="PF13635"/>
    </source>
</evidence>
<feature type="domain" description="DUF4143" evidence="2">
    <location>
        <begin position="210"/>
        <end position="374"/>
    </location>
</feature>
<gene>
    <name evidence="3" type="ORF">OA238_c41790</name>
</gene>
<dbReference type="PANTHER" id="PTHR43566">
    <property type="entry name" value="CONSERVED PROTEIN"/>
    <property type="match status" value="1"/>
</dbReference>
<organism evidence="3 4">
    <name type="scientific">Octadecabacter arcticus 238</name>
    <dbReference type="NCBI Taxonomy" id="391616"/>
    <lineage>
        <taxon>Bacteria</taxon>
        <taxon>Pseudomonadati</taxon>
        <taxon>Pseudomonadota</taxon>
        <taxon>Alphaproteobacteria</taxon>
        <taxon>Rhodobacterales</taxon>
        <taxon>Roseobacteraceae</taxon>
        <taxon>Octadecabacter</taxon>
    </lineage>
</organism>
<evidence type="ECO:0000259" key="1">
    <source>
        <dbReference type="Pfam" id="PF13173"/>
    </source>
</evidence>
<accession>M9RW62</accession>
<dbReference type="PANTHER" id="PTHR43566:SF2">
    <property type="entry name" value="DUF4143 DOMAIN-CONTAINING PROTEIN"/>
    <property type="match status" value="1"/>
</dbReference>